<dbReference type="AlphaFoldDB" id="A0A3S0QJ89"/>
<dbReference type="Proteomes" id="UP000282184">
    <property type="component" value="Unassembled WGS sequence"/>
</dbReference>
<dbReference type="InterPro" id="IPR011683">
    <property type="entry name" value="Glyco_hydro_53"/>
</dbReference>
<dbReference type="GO" id="GO:0031218">
    <property type="term" value="F:arabinogalactan endo-1,4-beta-galactosidase activity"/>
    <property type="evidence" value="ECO:0007669"/>
    <property type="project" value="UniProtKB-EC"/>
</dbReference>
<dbReference type="EMBL" id="RXOF01000003">
    <property type="protein sequence ID" value="RTQ51439.1"/>
    <property type="molecule type" value="Genomic_DNA"/>
</dbReference>
<dbReference type="OrthoDB" id="9768786at2"/>
<dbReference type="GO" id="GO:0015926">
    <property type="term" value="F:glucosidase activity"/>
    <property type="evidence" value="ECO:0007669"/>
    <property type="project" value="InterPro"/>
</dbReference>
<comment type="caution">
    <text evidence="7">The sequence shown here is derived from an EMBL/GenBank/DDBJ whole genome shotgun (WGS) entry which is preliminary data.</text>
</comment>
<evidence type="ECO:0000313" key="7">
    <source>
        <dbReference type="EMBL" id="RTQ51439.1"/>
    </source>
</evidence>
<reference evidence="7 8" key="1">
    <citation type="submission" date="2018-12" db="EMBL/GenBank/DDBJ databases">
        <title>Hymenobacter gummosus sp. nov., isolated from a spring.</title>
        <authorList>
            <person name="Nie L."/>
        </authorList>
    </citation>
    <scope>NUCLEOTIDE SEQUENCE [LARGE SCALE GENOMIC DNA]</scope>
    <source>
        <strain evidence="7 8">KCTC 52166</strain>
    </source>
</reference>
<gene>
    <name evidence="7" type="ORF">EJV47_06445</name>
</gene>
<name>A0A3S0QJ89_9BACT</name>
<dbReference type="Pfam" id="PF07745">
    <property type="entry name" value="Glyco_hydro_53"/>
    <property type="match status" value="1"/>
</dbReference>
<evidence type="ECO:0000256" key="1">
    <source>
        <dbReference type="ARBA" id="ARBA00001695"/>
    </source>
</evidence>
<keyword evidence="5 6" id="KW-0326">Glycosidase</keyword>
<evidence type="ECO:0000256" key="3">
    <source>
        <dbReference type="ARBA" id="ARBA00012556"/>
    </source>
</evidence>
<protein>
    <recommendedName>
        <fullName evidence="3 6">Arabinogalactan endo-beta-1,4-galactanase</fullName>
        <ecNumber evidence="3 6">3.2.1.89</ecNumber>
    </recommendedName>
</protein>
<proteinExistence type="inferred from homology"/>
<evidence type="ECO:0000256" key="4">
    <source>
        <dbReference type="ARBA" id="ARBA00022801"/>
    </source>
</evidence>
<evidence type="ECO:0000256" key="2">
    <source>
        <dbReference type="ARBA" id="ARBA00010687"/>
    </source>
</evidence>
<dbReference type="InterPro" id="IPR017853">
    <property type="entry name" value="GH"/>
</dbReference>
<dbReference type="EC" id="3.2.1.89" evidence="3 6"/>
<dbReference type="GO" id="GO:0045490">
    <property type="term" value="P:pectin catabolic process"/>
    <property type="evidence" value="ECO:0007669"/>
    <property type="project" value="TreeGrafter"/>
</dbReference>
<evidence type="ECO:0000313" key="8">
    <source>
        <dbReference type="Proteomes" id="UP000282184"/>
    </source>
</evidence>
<sequence>MPFLPLAPARLGQVLLAGALLLSGCKDKPSEVKPDPDPTTATTFYRGADLSFSPEIEAAGTRFTDQGRSATPLFLLKERGMNLVRLRLWHTPPTGHSHLNEVADYARRAKQAGQAVLLDIHYSDTWADPGQQTTPRAWQNLPAAILQDSVYQYTRRVLRVLETQQALPDLVQVGNEINGGMLWPQGRIQSPADYPALAALLRRGLQAVVDADPQRRIRTVVHFAGPAGADYFFGQLAQQNVSYDVQALSYYPQFHGRSLVTLSQQLTALVNRYQKDLLLVETAYPFTLSWNDYTHNSVGQADQLVPGYDATPAGQRAYMLELRRLLKALPGGHGIGFCYWAPDWVAFRGPTATNGSAAENQALFDFTNTGVLALEAFQAE</sequence>
<dbReference type="Gene3D" id="3.20.20.80">
    <property type="entry name" value="Glycosidases"/>
    <property type="match status" value="1"/>
</dbReference>
<evidence type="ECO:0000256" key="6">
    <source>
        <dbReference type="RuleBase" id="RU361192"/>
    </source>
</evidence>
<dbReference type="SUPFAM" id="SSF51445">
    <property type="entry name" value="(Trans)glycosidases"/>
    <property type="match status" value="1"/>
</dbReference>
<dbReference type="RefSeq" id="WP_126692332.1">
    <property type="nucleotide sequence ID" value="NZ_RXOF01000003.1"/>
</dbReference>
<accession>A0A3S0QJ89</accession>
<dbReference type="PANTHER" id="PTHR34983">
    <property type="entry name" value="ARABINOGALACTAN ENDO-BETA-1,4-GALACTANASE A"/>
    <property type="match status" value="1"/>
</dbReference>
<organism evidence="7 8">
    <name type="scientific">Hymenobacter gummosus</name>
    <dbReference type="NCBI Taxonomy" id="1776032"/>
    <lineage>
        <taxon>Bacteria</taxon>
        <taxon>Pseudomonadati</taxon>
        <taxon>Bacteroidota</taxon>
        <taxon>Cytophagia</taxon>
        <taxon>Cytophagales</taxon>
        <taxon>Hymenobacteraceae</taxon>
        <taxon>Hymenobacter</taxon>
    </lineage>
</organism>
<keyword evidence="4 6" id="KW-0378">Hydrolase</keyword>
<comment type="catalytic activity">
    <reaction evidence="1 6">
        <text>The enzyme specifically hydrolyzes (1-&gt;4)-beta-D-galactosidic linkages in type I arabinogalactans.</text>
        <dbReference type="EC" id="3.2.1.89"/>
    </reaction>
</comment>
<evidence type="ECO:0000256" key="5">
    <source>
        <dbReference type="ARBA" id="ARBA00023295"/>
    </source>
</evidence>
<dbReference type="PANTHER" id="PTHR34983:SF1">
    <property type="entry name" value="ARABINOGALACTAN ENDO-BETA-1,4-GALACTANASE A"/>
    <property type="match status" value="1"/>
</dbReference>
<comment type="similarity">
    <text evidence="2 6">Belongs to the glycosyl hydrolase 53 family.</text>
</comment>
<keyword evidence="8" id="KW-1185">Reference proteome</keyword>